<gene>
    <name evidence="2" type="ORF">PNOK_0097400</name>
</gene>
<keyword evidence="3" id="KW-1185">Reference proteome</keyword>
<evidence type="ECO:0000259" key="1">
    <source>
        <dbReference type="Pfam" id="PF01370"/>
    </source>
</evidence>
<dbReference type="GO" id="GO:0044877">
    <property type="term" value="F:protein-containing complex binding"/>
    <property type="evidence" value="ECO:0007669"/>
    <property type="project" value="TreeGrafter"/>
</dbReference>
<accession>A0A286UWD9</accession>
<reference evidence="2 3" key="1">
    <citation type="journal article" date="2017" name="Mol. Ecol.">
        <title>Comparative and population genomic landscape of Phellinus noxius: A hypervariable fungus causing root rot in trees.</title>
        <authorList>
            <person name="Chung C.L."/>
            <person name="Lee T.J."/>
            <person name="Akiba M."/>
            <person name="Lee H.H."/>
            <person name="Kuo T.H."/>
            <person name="Liu D."/>
            <person name="Ke H.M."/>
            <person name="Yokoi T."/>
            <person name="Roa M.B."/>
            <person name="Lu M.J."/>
            <person name="Chang Y.Y."/>
            <person name="Ann P.J."/>
            <person name="Tsai J.N."/>
            <person name="Chen C.Y."/>
            <person name="Tzean S.S."/>
            <person name="Ota Y."/>
            <person name="Hattori T."/>
            <person name="Sahashi N."/>
            <person name="Liou R.F."/>
            <person name="Kikuchi T."/>
            <person name="Tsai I.J."/>
        </authorList>
    </citation>
    <scope>NUCLEOTIDE SEQUENCE [LARGE SCALE GENOMIC DNA]</scope>
    <source>
        <strain evidence="2 3">FFPRI411160</strain>
    </source>
</reference>
<dbReference type="STRING" id="2282107.A0A286UWD9"/>
<feature type="domain" description="NAD-dependent epimerase/dehydratase" evidence="1">
    <location>
        <begin position="5"/>
        <end position="80"/>
    </location>
</feature>
<name>A0A286UWD9_9AGAM</name>
<evidence type="ECO:0000313" key="3">
    <source>
        <dbReference type="Proteomes" id="UP000217199"/>
    </source>
</evidence>
<dbReference type="InParanoid" id="A0A286UWD9"/>
<dbReference type="PANTHER" id="PTHR12126:SF16">
    <property type="entry name" value="MIOREX COMPLEX COMPONENT 2"/>
    <property type="match status" value="1"/>
</dbReference>
<proteinExistence type="predicted"/>
<dbReference type="Gene3D" id="3.40.50.720">
    <property type="entry name" value="NAD(P)-binding Rossmann-like Domain"/>
    <property type="match status" value="1"/>
</dbReference>
<comment type="caution">
    <text evidence="2">The sequence shown here is derived from an EMBL/GenBank/DDBJ whole genome shotgun (WGS) entry which is preliminary data.</text>
</comment>
<dbReference type="GO" id="GO:0005739">
    <property type="term" value="C:mitochondrion"/>
    <property type="evidence" value="ECO:0007669"/>
    <property type="project" value="TreeGrafter"/>
</dbReference>
<dbReference type="SUPFAM" id="SSF51735">
    <property type="entry name" value="NAD(P)-binding Rossmann-fold domains"/>
    <property type="match status" value="1"/>
</dbReference>
<sequence length="326" mass="35084">MLRNILVVGGNGFIGSAICKAAVSRGMNVTSISKSGNPFRTPKGHSPAWTSKVEWVAADALNPSSYKEIIPAQTAVIHTLGTLLEGTSYKASVRDGNPFGLANAVVQNLIGNKNPLKESEGLPDSYESLNRDSALKVCETFVSSSQTDTTTKGEDQSFYKRPFIFISAEDIFRPIIPARYIETKREAERGIHELVQGNANIRAAFIRPSLVYHPHFRPLTTPIAALLDLSSTLHHSMPNGIPTPASVLRAISSSSTSSPSIVEHSPSALASVAHAFTTPPIHVDHVAEAVCKVIEDDTVEGVVDVPKMRELIGWLEMGDEHKLGAA</sequence>
<dbReference type="OrthoDB" id="276721at2759"/>
<dbReference type="EMBL" id="NBII01000001">
    <property type="protein sequence ID" value="PAV23906.1"/>
    <property type="molecule type" value="Genomic_DNA"/>
</dbReference>
<evidence type="ECO:0000313" key="2">
    <source>
        <dbReference type="EMBL" id="PAV23906.1"/>
    </source>
</evidence>
<dbReference type="Pfam" id="PF01370">
    <property type="entry name" value="Epimerase"/>
    <property type="match status" value="1"/>
</dbReference>
<dbReference type="Proteomes" id="UP000217199">
    <property type="component" value="Unassembled WGS sequence"/>
</dbReference>
<dbReference type="InterPro" id="IPR036291">
    <property type="entry name" value="NAD(P)-bd_dom_sf"/>
</dbReference>
<dbReference type="InterPro" id="IPR051207">
    <property type="entry name" value="ComplexI_NDUFA9_subunit"/>
</dbReference>
<dbReference type="PANTHER" id="PTHR12126">
    <property type="entry name" value="NADH-UBIQUINONE OXIDOREDUCTASE 39 KDA SUBUNIT-RELATED"/>
    <property type="match status" value="1"/>
</dbReference>
<dbReference type="AlphaFoldDB" id="A0A286UWD9"/>
<protein>
    <submittedName>
        <fullName evidence="2">NAD P-binding protein</fullName>
    </submittedName>
</protein>
<organism evidence="2 3">
    <name type="scientific">Pyrrhoderma noxium</name>
    <dbReference type="NCBI Taxonomy" id="2282107"/>
    <lineage>
        <taxon>Eukaryota</taxon>
        <taxon>Fungi</taxon>
        <taxon>Dikarya</taxon>
        <taxon>Basidiomycota</taxon>
        <taxon>Agaricomycotina</taxon>
        <taxon>Agaricomycetes</taxon>
        <taxon>Hymenochaetales</taxon>
        <taxon>Hymenochaetaceae</taxon>
        <taxon>Pyrrhoderma</taxon>
    </lineage>
</organism>
<dbReference type="FunCoup" id="A0A286UWD9">
    <property type="interactions" value="151"/>
</dbReference>
<dbReference type="InterPro" id="IPR001509">
    <property type="entry name" value="Epimerase_deHydtase"/>
</dbReference>